<gene>
    <name evidence="2" type="ORF">FOZ62_005409</name>
</gene>
<evidence type="ECO:0000313" key="3">
    <source>
        <dbReference type="Proteomes" id="UP000574390"/>
    </source>
</evidence>
<accession>A0A7J6PR40</accession>
<dbReference type="PANTHER" id="PTHR35871:SF1">
    <property type="entry name" value="CXC1-LIKE CYSTEINE CLUSTER ASSOCIATED WITH KDZ TRANSPOSASES DOMAIN-CONTAINING PROTEIN"/>
    <property type="match status" value="1"/>
</dbReference>
<comment type="caution">
    <text evidence="2">The sequence shown here is derived from an EMBL/GenBank/DDBJ whole genome shotgun (WGS) entry which is preliminary data.</text>
</comment>
<dbReference type="PANTHER" id="PTHR35871">
    <property type="entry name" value="EXPRESSED PROTEIN"/>
    <property type="match status" value="1"/>
</dbReference>
<dbReference type="EMBL" id="JABANM010035156">
    <property type="protein sequence ID" value="KAF4698472.1"/>
    <property type="molecule type" value="Genomic_DNA"/>
</dbReference>
<evidence type="ECO:0000256" key="1">
    <source>
        <dbReference type="SAM" id="MobiDB-lite"/>
    </source>
</evidence>
<organism evidence="2 3">
    <name type="scientific">Perkinsus olseni</name>
    <name type="common">Perkinsus atlanticus</name>
    <dbReference type="NCBI Taxonomy" id="32597"/>
    <lineage>
        <taxon>Eukaryota</taxon>
        <taxon>Sar</taxon>
        <taxon>Alveolata</taxon>
        <taxon>Perkinsozoa</taxon>
        <taxon>Perkinsea</taxon>
        <taxon>Perkinsida</taxon>
        <taxon>Perkinsidae</taxon>
        <taxon>Perkinsus</taxon>
    </lineage>
</organism>
<proteinExistence type="predicted"/>
<feature type="compositionally biased region" description="Basic residues" evidence="1">
    <location>
        <begin position="42"/>
        <end position="52"/>
    </location>
</feature>
<dbReference type="Proteomes" id="UP000574390">
    <property type="component" value="Unassembled WGS sequence"/>
</dbReference>
<feature type="compositionally biased region" description="Polar residues" evidence="1">
    <location>
        <begin position="7"/>
        <end position="27"/>
    </location>
</feature>
<protein>
    <submittedName>
        <fullName evidence="2">Uncharacterized protein</fullName>
    </submittedName>
</protein>
<feature type="non-terminal residue" evidence="2">
    <location>
        <position position="472"/>
    </location>
</feature>
<feature type="compositionally biased region" description="Polar residues" evidence="1">
    <location>
        <begin position="78"/>
        <end position="87"/>
    </location>
</feature>
<sequence length="472" mass="53097">MSETSEDYLQTTQESAVTNQSASSAGQELSRRQREAANAVARSHRNPRRSGRLHAGAEERAGADNNDRGSVHVHQYHTRSQPQSNPQLRAALGNPIPRPKSEPSSPSNPIGRVRKGSSRLSGAQKAHKQRVADAGQAHVDRMLQRLEDDNPLDDLSLDLKKRIACYLVLKETYGLHQSDKRSEVEGRIAGMLGFSSRSVSAWSREYELAERLEESVRVRHPKSMSPLGNPEYEDFRERLRSFIRTEAVGKGGKPNLTVQAVARWINGELELGDDSGYSERTVSRWMELLDFKLVTVKKTLYVDGHERPDVIADRARLFRQMAEVRPSLLSVDPETLELVPNFDARFILVSQDEKIHHSNDQQKRYWSDGFNAVLPKKSQGRTVMTSDFLSEVFGFIRFAESSPESPGERVGSVLDVSRDGYYNNDQCLDDFAECSRAVASLTDGKMHCVFLTDRSPIHCKFAEDALNVRTMN</sequence>
<feature type="compositionally biased region" description="Basic and acidic residues" evidence="1">
    <location>
        <begin position="55"/>
        <end position="70"/>
    </location>
</feature>
<name>A0A7J6PR40_PEROL</name>
<dbReference type="AlphaFoldDB" id="A0A7J6PR40"/>
<evidence type="ECO:0000313" key="2">
    <source>
        <dbReference type="EMBL" id="KAF4698472.1"/>
    </source>
</evidence>
<feature type="region of interest" description="Disordered" evidence="1">
    <location>
        <begin position="1"/>
        <end position="135"/>
    </location>
</feature>
<reference evidence="2 3" key="1">
    <citation type="submission" date="2020-04" db="EMBL/GenBank/DDBJ databases">
        <title>Perkinsus olseni comparative genomics.</title>
        <authorList>
            <person name="Bogema D.R."/>
        </authorList>
    </citation>
    <scope>NUCLEOTIDE SEQUENCE [LARGE SCALE GENOMIC DNA]</scope>
    <source>
        <strain evidence="2">ATCC PRA-205</strain>
    </source>
</reference>